<dbReference type="OrthoDB" id="10249988at2759"/>
<organism evidence="14 15">
    <name type="scientific">Nadsonia fulvescens var. elongata DSM 6958</name>
    <dbReference type="NCBI Taxonomy" id="857566"/>
    <lineage>
        <taxon>Eukaryota</taxon>
        <taxon>Fungi</taxon>
        <taxon>Dikarya</taxon>
        <taxon>Ascomycota</taxon>
        <taxon>Saccharomycotina</taxon>
        <taxon>Dipodascomycetes</taxon>
        <taxon>Dipodascales</taxon>
        <taxon>Dipodascales incertae sedis</taxon>
        <taxon>Nadsonia</taxon>
    </lineage>
</organism>
<evidence type="ECO:0000256" key="1">
    <source>
        <dbReference type="ARBA" id="ARBA00004255"/>
    </source>
</evidence>
<keyword evidence="6 12" id="KW-0931">ER-Golgi transport</keyword>
<evidence type="ECO:0000259" key="13">
    <source>
        <dbReference type="Pfam" id="PF01217"/>
    </source>
</evidence>
<comment type="subunit">
    <text evidence="3 12">Oligomeric complex that consists of at least the alpha, beta, beta', gamma, delta, epsilon and zeta subunits.</text>
</comment>
<dbReference type="EMBL" id="KV454408">
    <property type="protein sequence ID" value="ODQ66867.1"/>
    <property type="molecule type" value="Genomic_DNA"/>
</dbReference>
<feature type="domain" description="AP complex mu/sigma subunit" evidence="13">
    <location>
        <begin position="11"/>
        <end position="165"/>
    </location>
</feature>
<gene>
    <name evidence="14" type="ORF">NADFUDRAFT_82552</name>
</gene>
<comment type="function">
    <text evidence="11">The coatomer is a cytosolic protein complex that binds to dilysine motifs and reversibly associates with Golgi non-clathrin-coated vesicles, which further mediate biosynthetic protein transport from the ER, via the Golgi up to the trans Golgi network. Coatomer complex is required for budding from Golgi membranes, and is essential for the retrograde Golgi-to-ER transport of dilysine-tagged proteins. The zeta subunit may be involved in regulating the coat assembly and, hence, the rate of biosynthetic protein transport due to its association-dissociation properties with the coatomer complex.</text>
</comment>
<dbReference type="STRING" id="857566.A0A1E3PPU7"/>
<dbReference type="SUPFAM" id="SSF64356">
    <property type="entry name" value="SNARE-like"/>
    <property type="match status" value="1"/>
</dbReference>
<protein>
    <recommendedName>
        <fullName evidence="12">Coatomer subunit zeta</fullName>
    </recommendedName>
</protein>
<dbReference type="PANTHER" id="PTHR11043">
    <property type="entry name" value="ZETA-COAT PROTEIN"/>
    <property type="match status" value="1"/>
</dbReference>
<keyword evidence="4 12" id="KW-0813">Transport</keyword>
<dbReference type="InterPro" id="IPR039652">
    <property type="entry name" value="Coatomer_zeta"/>
</dbReference>
<sequence>MLPTNLTLYSIDAVLILDSEGKRIYAKYYVPPHEDREAHSEFAPLANPTSLNTLTEQRDFERNLFKKTHKQNADVLLLADRVIVYKEVSDVAFYVIGSGLDENEAMLYNVVIGIRDSIEILLKRSMDRRTCLENFDLLALAVDETVDSGVILETDPVIIASRVSKAPESDASVMNIELTEQGLNSIFSFAKGKLSEKLKQFA</sequence>
<dbReference type="InterPro" id="IPR011012">
    <property type="entry name" value="Longin-like_dom_sf"/>
</dbReference>
<dbReference type="GO" id="GO:0006890">
    <property type="term" value="P:retrograde vesicle-mediated transport, Golgi to endoplasmic reticulum"/>
    <property type="evidence" value="ECO:0007669"/>
    <property type="project" value="UniProtKB-UniRule"/>
</dbReference>
<keyword evidence="5 12" id="KW-0963">Cytoplasm</keyword>
<evidence type="ECO:0000313" key="14">
    <source>
        <dbReference type="EMBL" id="ODQ66867.1"/>
    </source>
</evidence>
<keyword evidence="15" id="KW-1185">Reference proteome</keyword>
<evidence type="ECO:0000256" key="3">
    <source>
        <dbReference type="ARBA" id="ARBA00011775"/>
    </source>
</evidence>
<dbReference type="FunFam" id="3.30.450.60:FF:000013">
    <property type="entry name" value="Coatomer subunit zeta"/>
    <property type="match status" value="1"/>
</dbReference>
<name>A0A1E3PPU7_9ASCO</name>
<reference evidence="14 15" key="1">
    <citation type="journal article" date="2016" name="Proc. Natl. Acad. Sci. U.S.A.">
        <title>Comparative genomics of biotechnologically important yeasts.</title>
        <authorList>
            <person name="Riley R."/>
            <person name="Haridas S."/>
            <person name="Wolfe K.H."/>
            <person name="Lopes M.R."/>
            <person name="Hittinger C.T."/>
            <person name="Goeker M."/>
            <person name="Salamov A.A."/>
            <person name="Wisecaver J.H."/>
            <person name="Long T.M."/>
            <person name="Calvey C.H."/>
            <person name="Aerts A.L."/>
            <person name="Barry K.W."/>
            <person name="Choi C."/>
            <person name="Clum A."/>
            <person name="Coughlan A.Y."/>
            <person name="Deshpande S."/>
            <person name="Douglass A.P."/>
            <person name="Hanson S.J."/>
            <person name="Klenk H.-P."/>
            <person name="LaButti K.M."/>
            <person name="Lapidus A."/>
            <person name="Lindquist E.A."/>
            <person name="Lipzen A.M."/>
            <person name="Meier-Kolthoff J.P."/>
            <person name="Ohm R.A."/>
            <person name="Otillar R.P."/>
            <person name="Pangilinan J.L."/>
            <person name="Peng Y."/>
            <person name="Rokas A."/>
            <person name="Rosa C.A."/>
            <person name="Scheuner C."/>
            <person name="Sibirny A.A."/>
            <person name="Slot J.C."/>
            <person name="Stielow J.B."/>
            <person name="Sun H."/>
            <person name="Kurtzman C.P."/>
            <person name="Blackwell M."/>
            <person name="Grigoriev I.V."/>
            <person name="Jeffries T.W."/>
        </authorList>
    </citation>
    <scope>NUCLEOTIDE SEQUENCE [LARGE SCALE GENOMIC DNA]</scope>
    <source>
        <strain evidence="14 15">DSM 6958</strain>
    </source>
</reference>
<evidence type="ECO:0000256" key="11">
    <source>
        <dbReference type="ARBA" id="ARBA00045555"/>
    </source>
</evidence>
<keyword evidence="10 12" id="KW-0968">Cytoplasmic vesicle</keyword>
<evidence type="ECO:0000313" key="15">
    <source>
        <dbReference type="Proteomes" id="UP000095009"/>
    </source>
</evidence>
<dbReference type="GO" id="GO:0006891">
    <property type="term" value="P:intra-Golgi vesicle-mediated transport"/>
    <property type="evidence" value="ECO:0007669"/>
    <property type="project" value="TreeGrafter"/>
</dbReference>
<proteinExistence type="inferred from homology"/>
<evidence type="ECO:0000256" key="9">
    <source>
        <dbReference type="ARBA" id="ARBA00023136"/>
    </source>
</evidence>
<evidence type="ECO:0000256" key="6">
    <source>
        <dbReference type="ARBA" id="ARBA00022892"/>
    </source>
</evidence>
<evidence type="ECO:0000256" key="2">
    <source>
        <dbReference type="ARBA" id="ARBA00006972"/>
    </source>
</evidence>
<dbReference type="InterPro" id="IPR022775">
    <property type="entry name" value="AP_mu_sigma_su"/>
</dbReference>
<dbReference type="Proteomes" id="UP000095009">
    <property type="component" value="Unassembled WGS sequence"/>
</dbReference>
<evidence type="ECO:0000256" key="5">
    <source>
        <dbReference type="ARBA" id="ARBA00022490"/>
    </source>
</evidence>
<dbReference type="Pfam" id="PF01217">
    <property type="entry name" value="Clat_adaptor_s"/>
    <property type="match status" value="1"/>
</dbReference>
<keyword evidence="7 12" id="KW-0653">Protein transport</keyword>
<accession>A0A1E3PPU7</accession>
<dbReference type="GO" id="GO:0030126">
    <property type="term" value="C:COPI vesicle coat"/>
    <property type="evidence" value="ECO:0007669"/>
    <property type="project" value="UniProtKB-UniRule"/>
</dbReference>
<dbReference type="GO" id="GO:0000139">
    <property type="term" value="C:Golgi membrane"/>
    <property type="evidence" value="ECO:0007669"/>
    <property type="project" value="UniProtKB-SubCell"/>
</dbReference>
<evidence type="ECO:0000256" key="4">
    <source>
        <dbReference type="ARBA" id="ARBA00022448"/>
    </source>
</evidence>
<evidence type="ECO:0000256" key="7">
    <source>
        <dbReference type="ARBA" id="ARBA00022927"/>
    </source>
</evidence>
<dbReference type="GO" id="GO:0006886">
    <property type="term" value="P:intracellular protein transport"/>
    <property type="evidence" value="ECO:0007669"/>
    <property type="project" value="TreeGrafter"/>
</dbReference>
<dbReference type="PANTHER" id="PTHR11043:SF0">
    <property type="entry name" value="COATOMER SUBUNIT ZETA"/>
    <property type="match status" value="1"/>
</dbReference>
<dbReference type="AlphaFoldDB" id="A0A1E3PPU7"/>
<comment type="subcellular location">
    <subcellularLocation>
        <location evidence="12">Cytoplasm</location>
    </subcellularLocation>
    <subcellularLocation>
        <location evidence="1 12">Golgi apparatus membrane</location>
        <topology evidence="1 12">Peripheral membrane protein</topology>
        <orientation evidence="1 12">Cytoplasmic side</orientation>
    </subcellularLocation>
    <subcellularLocation>
        <location evidence="12">Cytoplasmic vesicle</location>
        <location evidence="12">COPI-coated vesicle membrane</location>
        <topology evidence="12">Peripheral membrane protein</topology>
        <orientation evidence="12">Cytoplasmic side</orientation>
    </subcellularLocation>
</comment>
<evidence type="ECO:0000256" key="8">
    <source>
        <dbReference type="ARBA" id="ARBA00023034"/>
    </source>
</evidence>
<keyword evidence="8 12" id="KW-0333">Golgi apparatus</keyword>
<comment type="similarity">
    <text evidence="2 12">Belongs to the adaptor complexes small subunit family.</text>
</comment>
<keyword evidence="9 12" id="KW-0472">Membrane</keyword>
<dbReference type="Gene3D" id="3.30.450.60">
    <property type="match status" value="1"/>
</dbReference>
<evidence type="ECO:0000256" key="10">
    <source>
        <dbReference type="ARBA" id="ARBA00023329"/>
    </source>
</evidence>
<evidence type="ECO:0000256" key="12">
    <source>
        <dbReference type="RuleBase" id="RU366053"/>
    </source>
</evidence>